<protein>
    <recommendedName>
        <fullName evidence="10">Small ribosomal subunit biogenesis GTPase RsgA</fullName>
        <ecNumber evidence="10">3.6.1.-</ecNumber>
    </recommendedName>
</protein>
<evidence type="ECO:0000256" key="9">
    <source>
        <dbReference type="ARBA" id="ARBA00023134"/>
    </source>
</evidence>
<feature type="binding site" evidence="10">
    <location>
        <position position="279"/>
    </location>
    <ligand>
        <name>Zn(2+)</name>
        <dbReference type="ChEBI" id="CHEBI:29105"/>
    </ligand>
</feature>
<evidence type="ECO:0000313" key="15">
    <source>
        <dbReference type="Proteomes" id="UP000826651"/>
    </source>
</evidence>
<feature type="region of interest" description="Disordered" evidence="11">
    <location>
        <begin position="1"/>
        <end position="21"/>
    </location>
</feature>
<feature type="binding site" evidence="10">
    <location>
        <position position="285"/>
    </location>
    <ligand>
        <name>Zn(2+)</name>
        <dbReference type="ChEBI" id="CHEBI:29105"/>
    </ligand>
</feature>
<evidence type="ECO:0000256" key="5">
    <source>
        <dbReference type="ARBA" id="ARBA00022741"/>
    </source>
</evidence>
<evidence type="ECO:0000256" key="8">
    <source>
        <dbReference type="ARBA" id="ARBA00022884"/>
    </source>
</evidence>
<feature type="binding site" evidence="10">
    <location>
        <position position="272"/>
    </location>
    <ligand>
        <name>Zn(2+)</name>
        <dbReference type="ChEBI" id="CHEBI:29105"/>
    </ligand>
</feature>
<dbReference type="InterPro" id="IPR004881">
    <property type="entry name" value="Ribosome_biogen_GTPase_RsgA"/>
</dbReference>
<evidence type="ECO:0000313" key="14">
    <source>
        <dbReference type="EMBL" id="MBZ2198232.1"/>
    </source>
</evidence>
<proteinExistence type="inferred from homology"/>
<evidence type="ECO:0000256" key="2">
    <source>
        <dbReference type="ARBA" id="ARBA00022517"/>
    </source>
</evidence>
<dbReference type="NCBIfam" id="TIGR00157">
    <property type="entry name" value="ribosome small subunit-dependent GTPase A"/>
    <property type="match status" value="1"/>
</dbReference>
<keyword evidence="7 10" id="KW-0862">Zinc</keyword>
<dbReference type="Proteomes" id="UP000826651">
    <property type="component" value="Unassembled WGS sequence"/>
</dbReference>
<dbReference type="SUPFAM" id="SSF52540">
    <property type="entry name" value="P-loop containing nucleoside triphosphate hydrolases"/>
    <property type="match status" value="1"/>
</dbReference>
<dbReference type="InterPro" id="IPR010914">
    <property type="entry name" value="RsgA_GTPase_dom"/>
</dbReference>
<keyword evidence="6 10" id="KW-0378">Hydrolase</keyword>
<dbReference type="PANTHER" id="PTHR32120:SF10">
    <property type="entry name" value="SMALL RIBOSOMAL SUBUNIT BIOGENESIS GTPASE RSGA"/>
    <property type="match status" value="1"/>
</dbReference>
<comment type="similarity">
    <text evidence="10">Belongs to the TRAFAC class YlqF/YawG GTPase family. RsgA subfamily.</text>
</comment>
<evidence type="ECO:0000256" key="1">
    <source>
        <dbReference type="ARBA" id="ARBA00022490"/>
    </source>
</evidence>
<name>A0ABS7SD86_9MICO</name>
<dbReference type="Gene3D" id="3.40.50.300">
    <property type="entry name" value="P-loop containing nucleotide triphosphate hydrolases"/>
    <property type="match status" value="1"/>
</dbReference>
<reference evidence="14 15" key="1">
    <citation type="submission" date="2021-04" db="EMBL/GenBank/DDBJ databases">
        <title>Ruania sp. nov., isolated from sandy soil of mangrove forest.</title>
        <authorList>
            <person name="Ge X."/>
            <person name="Huang R."/>
            <person name="Liu W."/>
        </authorList>
    </citation>
    <scope>NUCLEOTIDE SEQUENCE [LARGE SCALE GENOMIC DNA]</scope>
    <source>
        <strain evidence="14 15">N2-46</strain>
    </source>
</reference>
<evidence type="ECO:0000256" key="3">
    <source>
        <dbReference type="ARBA" id="ARBA00022723"/>
    </source>
</evidence>
<dbReference type="HAMAP" id="MF_01820">
    <property type="entry name" value="GTPase_RsgA"/>
    <property type="match status" value="1"/>
</dbReference>
<feature type="compositionally biased region" description="Basic and acidic residues" evidence="11">
    <location>
        <begin position="10"/>
        <end position="21"/>
    </location>
</feature>
<evidence type="ECO:0000259" key="13">
    <source>
        <dbReference type="PROSITE" id="PS51721"/>
    </source>
</evidence>
<dbReference type="EC" id="3.6.1.-" evidence="10"/>
<feature type="binding site" evidence="10">
    <location>
        <position position="277"/>
    </location>
    <ligand>
        <name>Zn(2+)</name>
        <dbReference type="ChEBI" id="CHEBI:29105"/>
    </ligand>
</feature>
<keyword evidence="4 10" id="KW-0699">rRNA-binding</keyword>
<dbReference type="EMBL" id="JAGSHT010000018">
    <property type="protein sequence ID" value="MBZ2198232.1"/>
    <property type="molecule type" value="Genomic_DNA"/>
</dbReference>
<evidence type="ECO:0000256" key="4">
    <source>
        <dbReference type="ARBA" id="ARBA00022730"/>
    </source>
</evidence>
<comment type="subcellular location">
    <subcellularLocation>
        <location evidence="10">Cytoplasm</location>
    </subcellularLocation>
</comment>
<keyword evidence="15" id="KW-1185">Reference proteome</keyword>
<feature type="binding site" evidence="10">
    <location>
        <begin position="140"/>
        <end position="143"/>
    </location>
    <ligand>
        <name>GTP</name>
        <dbReference type="ChEBI" id="CHEBI:37565"/>
    </ligand>
</feature>
<feature type="binding site" evidence="10">
    <location>
        <begin position="192"/>
        <end position="200"/>
    </location>
    <ligand>
        <name>GTP</name>
        <dbReference type="ChEBI" id="CHEBI:37565"/>
    </ligand>
</feature>
<comment type="function">
    <text evidence="10">One of several proteins that assist in the late maturation steps of the functional core of the 30S ribosomal subunit. Helps release RbfA from mature subunits. May play a role in the assembly of ribosomal proteins into the subunit. Circularly permuted GTPase that catalyzes slow GTP hydrolysis, GTPase activity is stimulated by the 30S ribosomal subunit.</text>
</comment>
<keyword evidence="9 10" id="KW-0342">GTP-binding</keyword>
<feature type="domain" description="EngC GTPase" evidence="12">
    <location>
        <begin position="101"/>
        <end position="247"/>
    </location>
</feature>
<dbReference type="Gene3D" id="1.10.40.50">
    <property type="entry name" value="Probable gtpase engc, domain 3"/>
    <property type="match status" value="1"/>
</dbReference>
<dbReference type="CDD" id="cd01854">
    <property type="entry name" value="YjeQ_EngC"/>
    <property type="match status" value="1"/>
</dbReference>
<keyword evidence="3 10" id="KW-0479">Metal-binding</keyword>
<dbReference type="PROSITE" id="PS51721">
    <property type="entry name" value="G_CP"/>
    <property type="match status" value="1"/>
</dbReference>
<sequence>MPTVDGVDEDGTRTDEGRISRVDRGSVSVLLPAAGPGEEPAELTIATGRDGTLPAVVGDPLHPAVGDRVVVDGDRTLVAPRTSELARDGSDRTSVEQVIAANVDVVVIVEHLEPAPSLGRLERMLTIAWRSGAIPLVVLTKADLVSDAAHWVTEAGAVAPGVGVVAISASTGAGLDELEVHLGEAQTLVLIGPSGAGKSTLVNALAGADVMVTGVVRGDGRGMHTTTHRQLVPLPGGRLLIDTPGLRSVGIVATEEAVAATFEDIAALVELCRFNDCAHEREPGCAVVAALDAGELSERRFESWRKLQREARRQAARADHRIAAEQRRQVRTRGRDAREASRIKSRR</sequence>
<organism evidence="14 15">
    <name type="scientific">Occultella gossypii</name>
    <dbReference type="NCBI Taxonomy" id="2800820"/>
    <lineage>
        <taxon>Bacteria</taxon>
        <taxon>Bacillati</taxon>
        <taxon>Actinomycetota</taxon>
        <taxon>Actinomycetes</taxon>
        <taxon>Micrococcales</taxon>
        <taxon>Ruaniaceae</taxon>
        <taxon>Occultella</taxon>
    </lineage>
</organism>
<dbReference type="InterPro" id="IPR030378">
    <property type="entry name" value="G_CP_dom"/>
</dbReference>
<keyword evidence="1 10" id="KW-0963">Cytoplasm</keyword>
<dbReference type="Pfam" id="PF03193">
    <property type="entry name" value="RsgA_GTPase"/>
    <property type="match status" value="1"/>
</dbReference>
<feature type="domain" description="CP-type G" evidence="13">
    <location>
        <begin position="92"/>
        <end position="249"/>
    </location>
</feature>
<feature type="region of interest" description="Disordered" evidence="11">
    <location>
        <begin position="315"/>
        <end position="347"/>
    </location>
</feature>
<comment type="cofactor">
    <cofactor evidence="10">
        <name>Zn(2+)</name>
        <dbReference type="ChEBI" id="CHEBI:29105"/>
    </cofactor>
    <text evidence="10">Binds 1 zinc ion per subunit.</text>
</comment>
<evidence type="ECO:0000256" key="11">
    <source>
        <dbReference type="SAM" id="MobiDB-lite"/>
    </source>
</evidence>
<keyword evidence="5 10" id="KW-0547">Nucleotide-binding</keyword>
<accession>A0ABS7SD86</accession>
<keyword evidence="2 10" id="KW-0690">Ribosome biogenesis</keyword>
<evidence type="ECO:0000259" key="12">
    <source>
        <dbReference type="PROSITE" id="PS50936"/>
    </source>
</evidence>
<dbReference type="InterPro" id="IPR027417">
    <property type="entry name" value="P-loop_NTPase"/>
</dbReference>
<evidence type="ECO:0000256" key="10">
    <source>
        <dbReference type="HAMAP-Rule" id="MF_01820"/>
    </source>
</evidence>
<dbReference type="PROSITE" id="PS50936">
    <property type="entry name" value="ENGC_GTPASE"/>
    <property type="match status" value="1"/>
</dbReference>
<gene>
    <name evidence="10 14" type="primary">rsgA</name>
    <name evidence="14" type="ORF">KCQ71_18925</name>
</gene>
<dbReference type="PANTHER" id="PTHR32120">
    <property type="entry name" value="SMALL RIBOSOMAL SUBUNIT BIOGENESIS GTPASE RSGA"/>
    <property type="match status" value="1"/>
</dbReference>
<evidence type="ECO:0000256" key="7">
    <source>
        <dbReference type="ARBA" id="ARBA00022833"/>
    </source>
</evidence>
<keyword evidence="8 10" id="KW-0694">RNA-binding</keyword>
<comment type="caution">
    <text evidence="14">The sequence shown here is derived from an EMBL/GenBank/DDBJ whole genome shotgun (WGS) entry which is preliminary data.</text>
</comment>
<comment type="subunit">
    <text evidence="10">Monomer. Associates with 30S ribosomal subunit, binds 16S rRNA.</text>
</comment>
<evidence type="ECO:0000256" key="6">
    <source>
        <dbReference type="ARBA" id="ARBA00022801"/>
    </source>
</evidence>